<name>D5QCP0_NOVHA</name>
<accession>D5QCP0</accession>
<reference evidence="1 2" key="1">
    <citation type="journal article" date="2010" name="J. Bacteriol.">
        <title>Genome sequence of a cellulose-producing bacterium, Gluconacetobacter hansenii ATCC 23769.</title>
        <authorList>
            <person name="Iyer P.R."/>
            <person name="Geib S.M."/>
            <person name="Catchmark J."/>
            <person name="Kao T.H."/>
            <person name="Tien M."/>
        </authorList>
    </citation>
    <scope>NUCLEOTIDE SEQUENCE [LARGE SCALE GENOMIC DNA]</scope>
    <source>
        <strain evidence="1 2">ATCC 23769</strain>
    </source>
</reference>
<comment type="caution">
    <text evidence="1">The sequence shown here is derived from an EMBL/GenBank/DDBJ whole genome shotgun (WGS) entry which is preliminary data.</text>
</comment>
<evidence type="ECO:0000313" key="1">
    <source>
        <dbReference type="EMBL" id="EFG85200.1"/>
    </source>
</evidence>
<dbReference type="HOGENOM" id="CLU_3080895_0_0_5"/>
<sequence>MRWVITLSQWNMDTIPAGPYVGVVRMTGDMRWVDHREVWIWFRAARLGILLS</sequence>
<proteinExistence type="predicted"/>
<organism evidence="1 2">
    <name type="scientific">Novacetimonas hansenii ATCC 23769</name>
    <dbReference type="NCBI Taxonomy" id="714995"/>
    <lineage>
        <taxon>Bacteria</taxon>
        <taxon>Pseudomonadati</taxon>
        <taxon>Pseudomonadota</taxon>
        <taxon>Alphaproteobacteria</taxon>
        <taxon>Acetobacterales</taxon>
        <taxon>Acetobacteraceae</taxon>
        <taxon>Novacetimonas</taxon>
    </lineage>
</organism>
<dbReference type="AlphaFoldDB" id="D5QCP0"/>
<dbReference type="EMBL" id="ADTV01000013">
    <property type="protein sequence ID" value="EFG85200.1"/>
    <property type="molecule type" value="Genomic_DNA"/>
</dbReference>
<protein>
    <submittedName>
        <fullName evidence="1">Uncharacterized protein</fullName>
    </submittedName>
</protein>
<gene>
    <name evidence="1" type="ORF">GXY_04469</name>
</gene>
<evidence type="ECO:0000313" key="2">
    <source>
        <dbReference type="Proteomes" id="UP000006468"/>
    </source>
</evidence>
<dbReference type="Proteomes" id="UP000006468">
    <property type="component" value="Chromosome"/>
</dbReference>